<organism evidence="1 2">
    <name type="scientific">Klebsiella variicola</name>
    <dbReference type="NCBI Taxonomy" id="244366"/>
    <lineage>
        <taxon>Bacteria</taxon>
        <taxon>Pseudomonadati</taxon>
        <taxon>Pseudomonadota</taxon>
        <taxon>Gammaproteobacteria</taxon>
        <taxon>Enterobacterales</taxon>
        <taxon>Enterobacteriaceae</taxon>
        <taxon>Klebsiella/Raoultella group</taxon>
        <taxon>Klebsiella</taxon>
        <taxon>Klebsiella pneumoniae complex</taxon>
    </lineage>
</organism>
<reference evidence="1 2" key="2">
    <citation type="submission" date="2018-01" db="EMBL/GenBank/DDBJ databases">
        <title>Genomic study of Klebsiella pneumoniae.</title>
        <authorList>
            <person name="Yang Y."/>
            <person name="Bicalho R."/>
        </authorList>
    </citation>
    <scope>NUCLEOTIDE SEQUENCE [LARGE SCALE GENOMIC DNA]</scope>
    <source>
        <strain evidence="1 2">A8</strain>
    </source>
</reference>
<dbReference type="Proteomes" id="UP000234412">
    <property type="component" value="Unassembled WGS sequence"/>
</dbReference>
<sequence>MLTPAWAGVSTDINSSPTYDKCDSAWAVMMMDAIADRALIVTLNAEHLGYRTQIFSAFCSGKWQIYRLAQRLITPDSG</sequence>
<proteinExistence type="predicted"/>
<evidence type="ECO:0000313" key="1">
    <source>
        <dbReference type="EMBL" id="PLM92582.1"/>
    </source>
</evidence>
<protein>
    <submittedName>
        <fullName evidence="1">Uncharacterized protein</fullName>
    </submittedName>
</protein>
<comment type="caution">
    <text evidence="1">The sequence shown here is derived from an EMBL/GenBank/DDBJ whole genome shotgun (WGS) entry which is preliminary data.</text>
</comment>
<evidence type="ECO:0000313" key="2">
    <source>
        <dbReference type="Proteomes" id="UP000234412"/>
    </source>
</evidence>
<reference evidence="1 2" key="1">
    <citation type="submission" date="2017-11" db="EMBL/GenBank/DDBJ databases">
        <authorList>
            <person name="Han C.G."/>
        </authorList>
    </citation>
    <scope>NUCLEOTIDE SEQUENCE [LARGE SCALE GENOMIC DNA]</scope>
    <source>
        <strain evidence="1 2">A8</strain>
    </source>
</reference>
<accession>A0A0B7GC15</accession>
<name>A0A0B7GC15_KLEVA</name>
<gene>
    <name evidence="1" type="ORF">CWN47_21500</name>
</gene>
<dbReference type="AlphaFoldDB" id="A0A0B7GC15"/>
<dbReference type="EMBL" id="PIDP01000887">
    <property type="protein sequence ID" value="PLM92582.1"/>
    <property type="molecule type" value="Genomic_DNA"/>
</dbReference>